<evidence type="ECO:0000259" key="7">
    <source>
        <dbReference type="Pfam" id="PF03787"/>
    </source>
</evidence>
<proteinExistence type="inferred from homology"/>
<dbReference type="Proteomes" id="UP000433181">
    <property type="component" value="Unassembled WGS sequence"/>
</dbReference>
<dbReference type="PANTHER" id="PTHR38007:SF1">
    <property type="entry name" value="CRISPR SYSTEM CMS PROTEIN CSM5"/>
    <property type="match status" value="1"/>
</dbReference>
<comment type="function">
    <text evidence="1">This subunit might be involved in maturation of a crRNA intermediate to its mature form.</text>
</comment>
<evidence type="ECO:0000256" key="5">
    <source>
        <dbReference type="ARBA" id="ARBA00023118"/>
    </source>
</evidence>
<keyword evidence="4" id="KW-0694">RNA-binding</keyword>
<dbReference type="AlphaFoldDB" id="A0A6I2UAF4"/>
<dbReference type="Pfam" id="PF03787">
    <property type="entry name" value="RAMPs"/>
    <property type="match status" value="1"/>
</dbReference>
<dbReference type="InterPro" id="IPR005537">
    <property type="entry name" value="RAMP_III_fam"/>
</dbReference>
<sequence>MNDFLESRICRLTCVAPVHIGSGEVLKSFEYLYDKARQQVYFLNEGKWAQFLASNKLLDEFTAVLGRNGNFSRINIWQWLQGKGFSAEDCDEFIKRKAFLKADLSDKKGTLNDISTGVCDGIGSLYVPGSSIKGMLRTGIIFYLLEHNPGMKAKFCKEMCNALQSGNLKRSLGALSNKMEETLLAYKDDKGNVHKLLAGLQVGDALAGDMAAEPVSVILQRVDGSTYGGRSNQFEKHLPLYWECIPAGSEFELRISMDRAMLQKIGIGSIEEIFGYCRSFMQRGLNLQEKVFGRRYGVLFDEAQAADCFLGAGTGFLQKSLWFSLFADDGEAMRELKSFLDQSFRQHRHRVLDKDISPRTIKLAVSGRRQQMMGLCKLEVMHNA</sequence>
<dbReference type="GeneID" id="96777620"/>
<dbReference type="EMBL" id="VUNR01000002">
    <property type="protein sequence ID" value="MSU07707.1"/>
    <property type="molecule type" value="Genomic_DNA"/>
</dbReference>
<dbReference type="PANTHER" id="PTHR38007">
    <property type="entry name" value="CRISPR SYSTEM CMS PROTEIN CSM5"/>
    <property type="match status" value="1"/>
</dbReference>
<dbReference type="NCBIfam" id="TIGR01899">
    <property type="entry name" value="cas_TM1807_csm5"/>
    <property type="match status" value="1"/>
</dbReference>
<comment type="similarity">
    <text evidence="2">Belongs to the CRISPR-associated Csm5 family.</text>
</comment>
<evidence type="ECO:0000256" key="6">
    <source>
        <dbReference type="ARBA" id="ARBA00031720"/>
    </source>
</evidence>
<feature type="domain" description="CRISPR type III-associated protein" evidence="7">
    <location>
        <begin position="12"/>
        <end position="258"/>
    </location>
</feature>
<dbReference type="GO" id="GO:0003723">
    <property type="term" value="F:RNA binding"/>
    <property type="evidence" value="ECO:0007669"/>
    <property type="project" value="UniProtKB-KW"/>
</dbReference>
<organism evidence="8 9">
    <name type="scientific">Anaerovibrio slackiae</name>
    <dbReference type="NCBI Taxonomy" id="2652309"/>
    <lineage>
        <taxon>Bacteria</taxon>
        <taxon>Bacillati</taxon>
        <taxon>Bacillota</taxon>
        <taxon>Negativicutes</taxon>
        <taxon>Selenomonadales</taxon>
        <taxon>Selenomonadaceae</taxon>
        <taxon>Anaerovibrio</taxon>
    </lineage>
</organism>
<protein>
    <recommendedName>
        <fullName evidence="3">CRISPR system Cms protein Csm5</fullName>
    </recommendedName>
    <alternativeName>
        <fullName evidence="6">CRISPR type III A-associated protein Csm5</fullName>
    </alternativeName>
</protein>
<evidence type="ECO:0000313" key="9">
    <source>
        <dbReference type="Proteomes" id="UP000433181"/>
    </source>
</evidence>
<comment type="caution">
    <text evidence="8">The sequence shown here is derived from an EMBL/GenBank/DDBJ whole genome shotgun (WGS) entry which is preliminary data.</text>
</comment>
<evidence type="ECO:0000313" key="8">
    <source>
        <dbReference type="EMBL" id="MSU07707.1"/>
    </source>
</evidence>
<gene>
    <name evidence="8" type="primary">csm5</name>
    <name evidence="8" type="ORF">FYJ84_01705</name>
</gene>
<evidence type="ECO:0000256" key="3">
    <source>
        <dbReference type="ARBA" id="ARBA00016113"/>
    </source>
</evidence>
<dbReference type="InterPro" id="IPR010173">
    <property type="entry name" value="CRISPR-assoc_Csm5"/>
</dbReference>
<keyword evidence="5" id="KW-0051">Antiviral defense</keyword>
<evidence type="ECO:0000256" key="1">
    <source>
        <dbReference type="ARBA" id="ARBA00003088"/>
    </source>
</evidence>
<dbReference type="GO" id="GO:0051607">
    <property type="term" value="P:defense response to virus"/>
    <property type="evidence" value="ECO:0007669"/>
    <property type="project" value="UniProtKB-KW"/>
</dbReference>
<dbReference type="RefSeq" id="WP_154405503.1">
    <property type="nucleotide sequence ID" value="NZ_JBGVOU010000089.1"/>
</dbReference>
<keyword evidence="9" id="KW-1185">Reference proteome</keyword>
<name>A0A6I2UAF4_9FIRM</name>
<evidence type="ECO:0000256" key="2">
    <source>
        <dbReference type="ARBA" id="ARBA00006680"/>
    </source>
</evidence>
<reference evidence="8 9" key="1">
    <citation type="submission" date="2019-08" db="EMBL/GenBank/DDBJ databases">
        <title>In-depth cultivation of the pig gut microbiome towards novel bacterial diversity and tailored functional studies.</title>
        <authorList>
            <person name="Wylensek D."/>
            <person name="Hitch T.C.A."/>
            <person name="Clavel T."/>
        </authorList>
    </citation>
    <scope>NUCLEOTIDE SEQUENCE [LARGE SCALE GENOMIC DNA]</scope>
    <source>
        <strain evidence="8 9">WCA-693-APC-5D-A</strain>
    </source>
</reference>
<accession>A0A6I2UAF4</accession>
<evidence type="ECO:0000256" key="4">
    <source>
        <dbReference type="ARBA" id="ARBA00022884"/>
    </source>
</evidence>